<name>A0A8B8ZR06_PHODC</name>
<keyword evidence="2 4" id="KW-0863">Zinc-finger</keyword>
<evidence type="ECO:0000313" key="9">
    <source>
        <dbReference type="RefSeq" id="XP_008788744.2"/>
    </source>
</evidence>
<sequence length="322" mass="34993">MAVQAQYPSNALILNRSEQERKSMEFSQAPTGFRDQSGVFFSNGASGNPRKRGREAAPILMESSAQGNSINDLLSLQPPPAASLSAPTVISLAQLQARPPPLVSTGLRLAFEDQHQLQNHNQANPLLSASLFPVLSDDLALQLNQHQDEFDRFLRAHGEHLRRTLAEKRQRHCRALLCAADEAAARRLREKEAEVEQAVRRAAELEERLARLKAESLAWQAKAMADQATALALHAQLQQAQAAAAEEREGECRDSPAEDAESAHVDPDRAPPAACRSCRSALASVVVLPCRHLCLCTDCSDAAPPCPVCRCATTGSLPVFFS</sequence>
<dbReference type="RefSeq" id="XP_008788744.2">
    <property type="nucleotide sequence ID" value="XM_008790522.4"/>
</dbReference>
<protein>
    <submittedName>
        <fullName evidence="9 10">Probable BOI-related E3 ubiquitin-protein ligase 3</fullName>
    </submittedName>
</protein>
<keyword evidence="3" id="KW-0862">Zinc</keyword>
<dbReference type="GeneID" id="103706427"/>
<organism evidence="8 10">
    <name type="scientific">Phoenix dactylifera</name>
    <name type="common">Date palm</name>
    <dbReference type="NCBI Taxonomy" id="42345"/>
    <lineage>
        <taxon>Eukaryota</taxon>
        <taxon>Viridiplantae</taxon>
        <taxon>Streptophyta</taxon>
        <taxon>Embryophyta</taxon>
        <taxon>Tracheophyta</taxon>
        <taxon>Spermatophyta</taxon>
        <taxon>Magnoliopsida</taxon>
        <taxon>Liliopsida</taxon>
        <taxon>Arecaceae</taxon>
        <taxon>Coryphoideae</taxon>
        <taxon>Phoeniceae</taxon>
        <taxon>Phoenix</taxon>
    </lineage>
</organism>
<evidence type="ECO:0000313" key="8">
    <source>
        <dbReference type="Proteomes" id="UP000228380"/>
    </source>
</evidence>
<dbReference type="PANTHER" id="PTHR42647:SF5">
    <property type="entry name" value="SBP (S-RIBONUCLEASE BINDING PROTEIN) FAMILY PROTEIN"/>
    <property type="match status" value="1"/>
</dbReference>
<feature type="region of interest" description="Disordered" evidence="6">
    <location>
        <begin position="244"/>
        <end position="269"/>
    </location>
</feature>
<evidence type="ECO:0000313" key="10">
    <source>
        <dbReference type="RefSeq" id="XP_038973933.1"/>
    </source>
</evidence>
<dbReference type="GeneID" id="120105487"/>
<evidence type="ECO:0000256" key="5">
    <source>
        <dbReference type="SAM" id="Coils"/>
    </source>
</evidence>
<evidence type="ECO:0000259" key="7">
    <source>
        <dbReference type="PROSITE" id="PS50089"/>
    </source>
</evidence>
<feature type="compositionally biased region" description="Basic and acidic residues" evidence="6">
    <location>
        <begin position="245"/>
        <end position="269"/>
    </location>
</feature>
<dbReference type="PIRSF" id="PIRSF036836">
    <property type="entry name" value="RNase_bind_SBP1"/>
    <property type="match status" value="1"/>
</dbReference>
<dbReference type="GO" id="GO:0004842">
    <property type="term" value="F:ubiquitin-protein transferase activity"/>
    <property type="evidence" value="ECO:0007669"/>
    <property type="project" value="TreeGrafter"/>
</dbReference>
<proteinExistence type="predicted"/>
<evidence type="ECO:0000256" key="1">
    <source>
        <dbReference type="ARBA" id="ARBA00022723"/>
    </source>
</evidence>
<feature type="domain" description="RING-type" evidence="7">
    <location>
        <begin position="275"/>
        <end position="310"/>
    </location>
</feature>
<dbReference type="KEGG" id="pda:120105487"/>
<reference evidence="9 10" key="2">
    <citation type="submission" date="2025-04" db="UniProtKB">
        <authorList>
            <consortium name="RefSeq"/>
        </authorList>
    </citation>
    <scope>IDENTIFICATION</scope>
    <source>
        <tissue evidence="9 10">Young leaves</tissue>
    </source>
</reference>
<dbReference type="AlphaFoldDB" id="A0A8B8ZR06"/>
<keyword evidence="8" id="KW-1185">Reference proteome</keyword>
<dbReference type="Gene3D" id="3.30.40.10">
    <property type="entry name" value="Zinc/RING finger domain, C3HC4 (zinc finger)"/>
    <property type="match status" value="1"/>
</dbReference>
<evidence type="ECO:0000256" key="4">
    <source>
        <dbReference type="PROSITE-ProRule" id="PRU00175"/>
    </source>
</evidence>
<dbReference type="PANTHER" id="PTHR42647">
    <property type="entry name" value="SBP (S-RIBONUCLEASE BINDING PROTEIN) FAMILY PROTEIN"/>
    <property type="match status" value="1"/>
</dbReference>
<dbReference type="GO" id="GO:0008270">
    <property type="term" value="F:zinc ion binding"/>
    <property type="evidence" value="ECO:0007669"/>
    <property type="project" value="UniProtKB-KW"/>
</dbReference>
<dbReference type="Pfam" id="PF13920">
    <property type="entry name" value="zf-C3HC4_3"/>
    <property type="match status" value="1"/>
</dbReference>
<dbReference type="InterPro" id="IPR001841">
    <property type="entry name" value="Znf_RING"/>
</dbReference>
<accession>A0A8B8ZR06</accession>
<dbReference type="PROSITE" id="PS50089">
    <property type="entry name" value="ZF_RING_2"/>
    <property type="match status" value="1"/>
</dbReference>
<keyword evidence="5" id="KW-0175">Coiled coil</keyword>
<feature type="coiled-coil region" evidence="5">
    <location>
        <begin position="181"/>
        <end position="222"/>
    </location>
</feature>
<dbReference type="OrthoDB" id="1711136at2759"/>
<evidence type="ECO:0000256" key="3">
    <source>
        <dbReference type="ARBA" id="ARBA00022833"/>
    </source>
</evidence>
<evidence type="ECO:0000256" key="6">
    <source>
        <dbReference type="SAM" id="MobiDB-lite"/>
    </source>
</evidence>
<dbReference type="CDD" id="cd16649">
    <property type="entry name" value="mRING-HC-C3HC5_CGRF1-like"/>
    <property type="match status" value="1"/>
</dbReference>
<dbReference type="RefSeq" id="XP_038973933.1">
    <property type="nucleotide sequence ID" value="XM_039118005.1"/>
</dbReference>
<dbReference type="Proteomes" id="UP000228380">
    <property type="component" value="Chromosome 17"/>
</dbReference>
<reference evidence="8" key="1">
    <citation type="journal article" date="2019" name="Nat. Commun.">
        <title>Genome-wide association mapping of date palm fruit traits.</title>
        <authorList>
            <person name="Hazzouri K.M."/>
            <person name="Gros-Balthazard M."/>
            <person name="Flowers J.M."/>
            <person name="Copetti D."/>
            <person name="Lemansour A."/>
            <person name="Lebrun M."/>
            <person name="Masmoudi K."/>
            <person name="Ferrand S."/>
            <person name="Dhar M.I."/>
            <person name="Fresquez Z.A."/>
            <person name="Rosas U."/>
            <person name="Zhang J."/>
            <person name="Talag J."/>
            <person name="Lee S."/>
            <person name="Kudrna D."/>
            <person name="Powell R.F."/>
            <person name="Leitch I.J."/>
            <person name="Krueger R.R."/>
            <person name="Wing R.A."/>
            <person name="Amiri K.M.A."/>
            <person name="Purugganan M.D."/>
        </authorList>
    </citation>
    <scope>NUCLEOTIDE SEQUENCE [LARGE SCALE GENOMIC DNA]</scope>
    <source>
        <strain evidence="8">cv. Khalas</strain>
    </source>
</reference>
<keyword evidence="1" id="KW-0479">Metal-binding</keyword>
<dbReference type="InterPro" id="IPR013083">
    <property type="entry name" value="Znf_RING/FYVE/PHD"/>
</dbReference>
<dbReference type="KEGG" id="pda:103706427"/>
<gene>
    <name evidence="10" type="primary">LOC120105487</name>
    <name evidence="9" type="synonym">LOC103706427</name>
</gene>
<evidence type="ECO:0000256" key="2">
    <source>
        <dbReference type="ARBA" id="ARBA00022771"/>
    </source>
</evidence>